<gene>
    <name evidence="6" type="ORF">SAMN06297251_109129</name>
</gene>
<keyword evidence="7" id="KW-1185">Reference proteome</keyword>
<feature type="binding site" evidence="4">
    <location>
        <begin position="14"/>
        <end position="18"/>
    </location>
    <ligand>
        <name>ATP</name>
        <dbReference type="ChEBI" id="CHEBI:30616"/>
    </ligand>
</feature>
<dbReference type="PIRSF" id="PIRSF006806">
    <property type="entry name" value="FTHF_cligase"/>
    <property type="match status" value="1"/>
</dbReference>
<dbReference type="EMBL" id="FWXR01000009">
    <property type="protein sequence ID" value="SMC83185.1"/>
    <property type="molecule type" value="Genomic_DNA"/>
</dbReference>
<dbReference type="STRING" id="937218.SAMN06297251_109129"/>
<dbReference type="GO" id="GO:0046872">
    <property type="term" value="F:metal ion binding"/>
    <property type="evidence" value="ECO:0007669"/>
    <property type="project" value="UniProtKB-KW"/>
</dbReference>
<feature type="binding site" evidence="4">
    <location>
        <position position="66"/>
    </location>
    <ligand>
        <name>substrate</name>
    </ligand>
</feature>
<comment type="similarity">
    <text evidence="1 5">Belongs to the 5-formyltetrahydrofolate cyclo-ligase family.</text>
</comment>
<feature type="binding site" evidence="4">
    <location>
        <position position="61"/>
    </location>
    <ligand>
        <name>substrate</name>
    </ligand>
</feature>
<dbReference type="GO" id="GO:0030272">
    <property type="term" value="F:5-formyltetrahydrofolate cyclo-ligase activity"/>
    <property type="evidence" value="ECO:0007669"/>
    <property type="project" value="UniProtKB-EC"/>
</dbReference>
<dbReference type="GO" id="GO:0009396">
    <property type="term" value="P:folic acid-containing compound biosynthetic process"/>
    <property type="evidence" value="ECO:0007669"/>
    <property type="project" value="TreeGrafter"/>
</dbReference>
<dbReference type="AlphaFoldDB" id="A0A1W2CD42"/>
<evidence type="ECO:0000256" key="1">
    <source>
        <dbReference type="ARBA" id="ARBA00010638"/>
    </source>
</evidence>
<keyword evidence="3 4" id="KW-0067">ATP-binding</keyword>
<evidence type="ECO:0000313" key="7">
    <source>
        <dbReference type="Proteomes" id="UP000192656"/>
    </source>
</evidence>
<evidence type="ECO:0000256" key="4">
    <source>
        <dbReference type="PIRSR" id="PIRSR006806-1"/>
    </source>
</evidence>
<comment type="cofactor">
    <cofactor evidence="5">
        <name>Mg(2+)</name>
        <dbReference type="ChEBI" id="CHEBI:18420"/>
    </cofactor>
</comment>
<dbReference type="PANTHER" id="PTHR23407:SF1">
    <property type="entry name" value="5-FORMYLTETRAHYDROFOLATE CYCLO-LIGASE"/>
    <property type="match status" value="1"/>
</dbReference>
<proteinExistence type="inferred from homology"/>
<dbReference type="RefSeq" id="WP_084410282.1">
    <property type="nucleotide sequence ID" value="NZ_FWXR01000009.1"/>
</dbReference>
<evidence type="ECO:0000256" key="5">
    <source>
        <dbReference type="RuleBase" id="RU361279"/>
    </source>
</evidence>
<keyword evidence="5" id="KW-0479">Metal-binding</keyword>
<dbReference type="GO" id="GO:0035999">
    <property type="term" value="P:tetrahydrofolate interconversion"/>
    <property type="evidence" value="ECO:0007669"/>
    <property type="project" value="TreeGrafter"/>
</dbReference>
<evidence type="ECO:0000256" key="2">
    <source>
        <dbReference type="ARBA" id="ARBA00022741"/>
    </source>
</evidence>
<keyword evidence="2 4" id="KW-0547">Nucleotide-binding</keyword>
<dbReference type="PANTHER" id="PTHR23407">
    <property type="entry name" value="ATPASE INHIBITOR/5-FORMYLTETRAHYDROFOLATE CYCLO-LIGASE"/>
    <property type="match status" value="1"/>
</dbReference>
<keyword evidence="5" id="KW-0460">Magnesium</keyword>
<sequence>MGDGTGKDDIASAKQQLRRQVLARRDGLDEAWRIEASLMLGDRAQAFLGSVDPGTVVSGFLPIRSEVDIRPLMAALGQKGARLCVPAIVEGELQFRELRPDAPLEPQGFGTYAPGSEAAVLDPRLMLVPLAAFDTAGRRLGYGRGYYDRAIERLEEKGISPRLIGIAFDAQEADCVPTELHDRRLAAIVTESRVIDCGL</sequence>
<protein>
    <recommendedName>
        <fullName evidence="5">5-formyltetrahydrofolate cyclo-ligase</fullName>
        <ecNumber evidence="5">6.3.3.2</ecNumber>
    </recommendedName>
</protein>
<dbReference type="Pfam" id="PF01812">
    <property type="entry name" value="5-FTHF_cyc-lig"/>
    <property type="match status" value="1"/>
</dbReference>
<reference evidence="6 7" key="1">
    <citation type="submission" date="2017-04" db="EMBL/GenBank/DDBJ databases">
        <authorList>
            <person name="Afonso C.L."/>
            <person name="Miller P.J."/>
            <person name="Scott M.A."/>
            <person name="Spackman E."/>
            <person name="Goraichik I."/>
            <person name="Dimitrov K.M."/>
            <person name="Suarez D.L."/>
            <person name="Swayne D.E."/>
        </authorList>
    </citation>
    <scope>NUCLEOTIDE SEQUENCE [LARGE SCALE GENOMIC DNA]</scope>
    <source>
        <strain evidence="6 7">CGMCC 1.10972</strain>
    </source>
</reference>
<dbReference type="EC" id="6.3.3.2" evidence="5"/>
<keyword evidence="6" id="KW-0436">Ligase</keyword>
<accession>A0A1W2CD42</accession>
<dbReference type="InterPro" id="IPR002698">
    <property type="entry name" value="FTHF_cligase"/>
</dbReference>
<dbReference type="GO" id="GO:0005524">
    <property type="term" value="F:ATP binding"/>
    <property type="evidence" value="ECO:0007669"/>
    <property type="project" value="UniProtKB-KW"/>
</dbReference>
<name>A0A1W2CD42_9HYPH</name>
<feature type="binding site" evidence="4">
    <location>
        <begin position="139"/>
        <end position="147"/>
    </location>
    <ligand>
        <name>ATP</name>
        <dbReference type="ChEBI" id="CHEBI:30616"/>
    </ligand>
</feature>
<dbReference type="InterPro" id="IPR024185">
    <property type="entry name" value="FTHF_cligase-like_sf"/>
</dbReference>
<dbReference type="OrthoDB" id="9801938at2"/>
<dbReference type="SUPFAM" id="SSF100950">
    <property type="entry name" value="NagB/RpiA/CoA transferase-like"/>
    <property type="match status" value="1"/>
</dbReference>
<organism evidence="6 7">
    <name type="scientific">Fulvimarina manganoxydans</name>
    <dbReference type="NCBI Taxonomy" id="937218"/>
    <lineage>
        <taxon>Bacteria</taxon>
        <taxon>Pseudomonadati</taxon>
        <taxon>Pseudomonadota</taxon>
        <taxon>Alphaproteobacteria</taxon>
        <taxon>Hyphomicrobiales</taxon>
        <taxon>Aurantimonadaceae</taxon>
        <taxon>Fulvimarina</taxon>
    </lineage>
</organism>
<dbReference type="NCBIfam" id="TIGR02727">
    <property type="entry name" value="MTHFS_bact"/>
    <property type="match status" value="1"/>
</dbReference>
<evidence type="ECO:0000313" key="6">
    <source>
        <dbReference type="EMBL" id="SMC83185.1"/>
    </source>
</evidence>
<dbReference type="Gene3D" id="3.40.50.10420">
    <property type="entry name" value="NagB/RpiA/CoA transferase-like"/>
    <property type="match status" value="1"/>
</dbReference>
<dbReference type="Proteomes" id="UP000192656">
    <property type="component" value="Unassembled WGS sequence"/>
</dbReference>
<dbReference type="InterPro" id="IPR037171">
    <property type="entry name" value="NagB/RpiA_transferase-like"/>
</dbReference>
<comment type="catalytic activity">
    <reaction evidence="5">
        <text>(6S)-5-formyl-5,6,7,8-tetrahydrofolate + ATP = (6R)-5,10-methenyltetrahydrofolate + ADP + phosphate</text>
        <dbReference type="Rhea" id="RHEA:10488"/>
        <dbReference type="ChEBI" id="CHEBI:30616"/>
        <dbReference type="ChEBI" id="CHEBI:43474"/>
        <dbReference type="ChEBI" id="CHEBI:57455"/>
        <dbReference type="ChEBI" id="CHEBI:57457"/>
        <dbReference type="ChEBI" id="CHEBI:456216"/>
        <dbReference type="EC" id="6.3.3.2"/>
    </reaction>
</comment>
<evidence type="ECO:0000256" key="3">
    <source>
        <dbReference type="ARBA" id="ARBA00022840"/>
    </source>
</evidence>